<dbReference type="InterPro" id="IPR000182">
    <property type="entry name" value="GNAT_dom"/>
</dbReference>
<keyword evidence="1" id="KW-0808">Transferase</keyword>
<feature type="compositionally biased region" description="Basic and acidic residues" evidence="3">
    <location>
        <begin position="80"/>
        <end position="105"/>
    </location>
</feature>
<proteinExistence type="predicted"/>
<keyword evidence="2" id="KW-0012">Acyltransferase</keyword>
<dbReference type="PROSITE" id="PS51186">
    <property type="entry name" value="GNAT"/>
    <property type="match status" value="1"/>
</dbReference>
<dbReference type="CDD" id="cd04301">
    <property type="entry name" value="NAT_SF"/>
    <property type="match status" value="1"/>
</dbReference>
<evidence type="ECO:0000256" key="3">
    <source>
        <dbReference type="SAM" id="MobiDB-lite"/>
    </source>
</evidence>
<dbReference type="GO" id="GO:0016747">
    <property type="term" value="F:acyltransferase activity, transferring groups other than amino-acyl groups"/>
    <property type="evidence" value="ECO:0007669"/>
    <property type="project" value="InterPro"/>
</dbReference>
<name>A0AAU7TQ15_9ACTN</name>
<dbReference type="InterPro" id="IPR050832">
    <property type="entry name" value="Bact_Acetyltransf"/>
</dbReference>
<dbReference type="AlphaFoldDB" id="A0AAU7TQ15"/>
<dbReference type="EMBL" id="CP158165">
    <property type="protein sequence ID" value="XBV28730.1"/>
    <property type="molecule type" value="Genomic_DNA"/>
</dbReference>
<dbReference type="SUPFAM" id="SSF55729">
    <property type="entry name" value="Acyl-CoA N-acyltransferases (Nat)"/>
    <property type="match status" value="1"/>
</dbReference>
<dbReference type="Gene3D" id="3.40.630.30">
    <property type="match status" value="1"/>
</dbReference>
<evidence type="ECO:0000256" key="2">
    <source>
        <dbReference type="ARBA" id="ARBA00023315"/>
    </source>
</evidence>
<evidence type="ECO:0000259" key="4">
    <source>
        <dbReference type="PROSITE" id="PS51186"/>
    </source>
</evidence>
<sequence>MSPHRPAVRPARLAVRPARPGDLLGAAEARVASWRAAFTGLVPQDFLDAMDPAAIASSWTESIAAGRSRLYIALTTDPHQPQRRDRPTDPHHPERQPERRGRGVERVVGYVSVGPERDPGAPPDTGELYALFVHPDHWGVGVGRALADAACADLRAAGCTTVNLWVLEANTRARRFYAKYSFEDTGDRGRSSLNELPEIRLSLSQRPS</sequence>
<dbReference type="InterPro" id="IPR016181">
    <property type="entry name" value="Acyl_CoA_acyltransferase"/>
</dbReference>
<accession>A0AAU7TQ15</accession>
<dbReference type="RefSeq" id="WP_350281480.1">
    <property type="nucleotide sequence ID" value="NZ_CP158165.1"/>
</dbReference>
<reference evidence="5" key="1">
    <citation type="submission" date="2024-06" db="EMBL/GenBank/DDBJ databases">
        <title>Kribbella sp. strain HUAS MG21 genome sequences.</title>
        <authorList>
            <person name="Mo P."/>
        </authorList>
    </citation>
    <scope>NUCLEOTIDE SEQUENCE</scope>
    <source>
        <strain evidence="5">HUAS MG21</strain>
    </source>
</reference>
<evidence type="ECO:0000256" key="1">
    <source>
        <dbReference type="ARBA" id="ARBA00022679"/>
    </source>
</evidence>
<dbReference type="PANTHER" id="PTHR43877">
    <property type="entry name" value="AMINOALKYLPHOSPHONATE N-ACETYLTRANSFERASE-RELATED-RELATED"/>
    <property type="match status" value="1"/>
</dbReference>
<organism evidence="5">
    <name type="scientific">Kribbella sp. HUAS MG21</name>
    <dbReference type="NCBI Taxonomy" id="3160966"/>
    <lineage>
        <taxon>Bacteria</taxon>
        <taxon>Bacillati</taxon>
        <taxon>Actinomycetota</taxon>
        <taxon>Actinomycetes</taxon>
        <taxon>Propionibacteriales</taxon>
        <taxon>Kribbellaceae</taxon>
        <taxon>Kribbella</taxon>
    </lineage>
</organism>
<evidence type="ECO:0000313" key="5">
    <source>
        <dbReference type="EMBL" id="XBV28730.1"/>
    </source>
</evidence>
<protein>
    <submittedName>
        <fullName evidence="5">GNAT family N-acetyltransferase</fullName>
    </submittedName>
</protein>
<gene>
    <name evidence="5" type="ORF">ABN611_20305</name>
</gene>
<dbReference type="Pfam" id="PF00583">
    <property type="entry name" value="Acetyltransf_1"/>
    <property type="match status" value="1"/>
</dbReference>
<feature type="region of interest" description="Disordered" evidence="3">
    <location>
        <begin position="75"/>
        <end position="105"/>
    </location>
</feature>
<feature type="domain" description="N-acetyltransferase" evidence="4">
    <location>
        <begin position="54"/>
        <end position="206"/>
    </location>
</feature>